<name>A0A0K2THV0_LEPSM</name>
<sequence>MYNFLMKTNLSFLQFSSFNKNDYHYVCKKSKKECIFICELMYVRKRWIVKYQELP</sequence>
<dbReference type="EMBL" id="HACA01007856">
    <property type="protein sequence ID" value="CDW25217.1"/>
    <property type="molecule type" value="Transcribed_RNA"/>
</dbReference>
<proteinExistence type="predicted"/>
<accession>A0A0K2THV0</accession>
<protein>
    <submittedName>
        <fullName evidence="1">Uncharacterized protein</fullName>
    </submittedName>
</protein>
<organism evidence="1">
    <name type="scientific">Lepeophtheirus salmonis</name>
    <name type="common">Salmon louse</name>
    <name type="synonym">Caligus salmonis</name>
    <dbReference type="NCBI Taxonomy" id="72036"/>
    <lineage>
        <taxon>Eukaryota</taxon>
        <taxon>Metazoa</taxon>
        <taxon>Ecdysozoa</taxon>
        <taxon>Arthropoda</taxon>
        <taxon>Crustacea</taxon>
        <taxon>Multicrustacea</taxon>
        <taxon>Hexanauplia</taxon>
        <taxon>Copepoda</taxon>
        <taxon>Siphonostomatoida</taxon>
        <taxon>Caligidae</taxon>
        <taxon>Lepeophtheirus</taxon>
    </lineage>
</organism>
<evidence type="ECO:0000313" key="1">
    <source>
        <dbReference type="EMBL" id="CDW25217.1"/>
    </source>
</evidence>
<reference evidence="1" key="1">
    <citation type="submission" date="2014-05" db="EMBL/GenBank/DDBJ databases">
        <authorList>
            <person name="Chronopoulou M."/>
        </authorList>
    </citation>
    <scope>NUCLEOTIDE SEQUENCE</scope>
    <source>
        <tissue evidence="1">Whole organism</tissue>
    </source>
</reference>
<dbReference type="AlphaFoldDB" id="A0A0K2THV0"/>